<dbReference type="EMBL" id="CP019082">
    <property type="protein sequence ID" value="APW61411.1"/>
    <property type="molecule type" value="Genomic_DNA"/>
</dbReference>
<sequence>MASGVRDSRLNFRLPSELKEVIEEAAASLGQSVSDFAVSTLVRQARAVMHEQSVTVLSDRDRDRFAALLDDAEARPNSALIKAAQRYKQHLG</sequence>
<accession>A0A1U7CR53</accession>
<dbReference type="GO" id="GO:0006355">
    <property type="term" value="P:regulation of DNA-templated transcription"/>
    <property type="evidence" value="ECO:0007669"/>
    <property type="project" value="InterPro"/>
</dbReference>
<reference evidence="4" key="1">
    <citation type="submission" date="2016-12" db="EMBL/GenBank/DDBJ databases">
        <title>Comparative genomics of four Isosphaeraceae planctomycetes: a common pool of plasmids and glycoside hydrolase genes.</title>
        <authorList>
            <person name="Ivanova A."/>
        </authorList>
    </citation>
    <scope>NUCLEOTIDE SEQUENCE [LARGE SCALE GENOMIC DNA]</scope>
    <source>
        <strain evidence="4">PX4</strain>
    </source>
</reference>
<dbReference type="AlphaFoldDB" id="A0A1U7CR53"/>
<dbReference type="SUPFAM" id="SSF47598">
    <property type="entry name" value="Ribbon-helix-helix"/>
    <property type="match status" value="1"/>
</dbReference>
<protein>
    <recommendedName>
        <fullName evidence="5">DUF1778 domain-containing protein</fullName>
    </recommendedName>
</protein>
<name>A0A1U7CR53_9BACT</name>
<evidence type="ECO:0000313" key="4">
    <source>
        <dbReference type="Proteomes" id="UP000186309"/>
    </source>
</evidence>
<proteinExistence type="inferred from homology"/>
<dbReference type="InterPro" id="IPR010985">
    <property type="entry name" value="Ribbon_hlx_hlx"/>
</dbReference>
<dbReference type="STRING" id="1387353.BSF38_02925"/>
<dbReference type="Gene3D" id="1.20.5.780">
    <property type="entry name" value="Single helix bin"/>
    <property type="match status" value="1"/>
</dbReference>
<dbReference type="KEGG" id="pbor:BSF38_02925"/>
<keyword evidence="4" id="KW-1185">Reference proteome</keyword>
<evidence type="ECO:0000256" key="2">
    <source>
        <dbReference type="ARBA" id="ARBA00049988"/>
    </source>
</evidence>
<organism evidence="3 4">
    <name type="scientific">Paludisphaera borealis</name>
    <dbReference type="NCBI Taxonomy" id="1387353"/>
    <lineage>
        <taxon>Bacteria</taxon>
        <taxon>Pseudomonadati</taxon>
        <taxon>Planctomycetota</taxon>
        <taxon>Planctomycetia</taxon>
        <taxon>Isosphaerales</taxon>
        <taxon>Isosphaeraceae</taxon>
        <taxon>Paludisphaera</taxon>
    </lineage>
</organism>
<evidence type="ECO:0008006" key="5">
    <source>
        <dbReference type="Google" id="ProtNLM"/>
    </source>
</evidence>
<evidence type="ECO:0000313" key="3">
    <source>
        <dbReference type="EMBL" id="APW61411.1"/>
    </source>
</evidence>
<comment type="similarity">
    <text evidence="2">Belongs to the TacA antitoxin family.</text>
</comment>
<dbReference type="OrthoDB" id="291550at2"/>
<evidence type="ECO:0000256" key="1">
    <source>
        <dbReference type="ARBA" id="ARBA00022649"/>
    </source>
</evidence>
<keyword evidence="1" id="KW-1277">Toxin-antitoxin system</keyword>
<dbReference type="PANTHER" id="PTHR35401">
    <property type="entry name" value="COPG FAMILY HELIX-TURN-HELIX PROTEIN-RELATED-RELATED"/>
    <property type="match status" value="1"/>
</dbReference>
<dbReference type="Pfam" id="PF08681">
    <property type="entry name" value="TacA1"/>
    <property type="match status" value="1"/>
</dbReference>
<gene>
    <name evidence="3" type="ORF">BSF38_02925</name>
</gene>
<dbReference type="Proteomes" id="UP000186309">
    <property type="component" value="Chromosome"/>
</dbReference>
<dbReference type="InterPro" id="IPR014795">
    <property type="entry name" value="TacA_1-like"/>
</dbReference>